<name>A0A6A6X9J9_9PLEO</name>
<reference evidence="1" key="1">
    <citation type="journal article" date="2020" name="Stud. Mycol.">
        <title>101 Dothideomycetes genomes: a test case for predicting lifestyles and emergence of pathogens.</title>
        <authorList>
            <person name="Haridas S."/>
            <person name="Albert R."/>
            <person name="Binder M."/>
            <person name="Bloem J."/>
            <person name="Labutti K."/>
            <person name="Salamov A."/>
            <person name="Andreopoulos B."/>
            <person name="Baker S."/>
            <person name="Barry K."/>
            <person name="Bills G."/>
            <person name="Bluhm B."/>
            <person name="Cannon C."/>
            <person name="Castanera R."/>
            <person name="Culley D."/>
            <person name="Daum C."/>
            <person name="Ezra D."/>
            <person name="Gonzalez J."/>
            <person name="Henrissat B."/>
            <person name="Kuo A."/>
            <person name="Liang C."/>
            <person name="Lipzen A."/>
            <person name="Lutzoni F."/>
            <person name="Magnuson J."/>
            <person name="Mondo S."/>
            <person name="Nolan M."/>
            <person name="Ohm R."/>
            <person name="Pangilinan J."/>
            <person name="Park H.-J."/>
            <person name="Ramirez L."/>
            <person name="Alfaro M."/>
            <person name="Sun H."/>
            <person name="Tritt A."/>
            <person name="Yoshinaga Y."/>
            <person name="Zwiers L.-H."/>
            <person name="Turgeon B."/>
            <person name="Goodwin S."/>
            <person name="Spatafora J."/>
            <person name="Crous P."/>
            <person name="Grigoriev I."/>
        </authorList>
    </citation>
    <scope>NUCLEOTIDE SEQUENCE</scope>
    <source>
        <strain evidence="1">CBS 109.77</strain>
    </source>
</reference>
<keyword evidence="2" id="KW-1185">Reference proteome</keyword>
<evidence type="ECO:0000313" key="2">
    <source>
        <dbReference type="Proteomes" id="UP000799757"/>
    </source>
</evidence>
<evidence type="ECO:0000313" key="1">
    <source>
        <dbReference type="EMBL" id="KAF2793099.1"/>
    </source>
</evidence>
<protein>
    <submittedName>
        <fullName evidence="1">Uncharacterized protein</fullName>
    </submittedName>
</protein>
<dbReference type="OrthoDB" id="3927820at2759"/>
<sequence>MNERPQRFNKESHKVNVRLPAFSSTITPAEDTTTAWASNKPVVDIDFSQFVVPTIPTPPQTCLSATAYVAKLKAKRAAIVTIPTSPTAVQNLLSPPHHAFVHGVLSINWVISAVGGQHFVARERDRRVVLKQNSEIRLSGERMGVRGALLGWLCGDDEEVSAAEEGVCLTREYFQEG</sequence>
<dbReference type="Proteomes" id="UP000799757">
    <property type="component" value="Unassembled WGS sequence"/>
</dbReference>
<gene>
    <name evidence="1" type="ORF">K505DRAFT_306399</name>
</gene>
<dbReference type="EMBL" id="MU001942">
    <property type="protein sequence ID" value="KAF2793099.1"/>
    <property type="molecule type" value="Genomic_DNA"/>
</dbReference>
<dbReference type="AlphaFoldDB" id="A0A6A6X9J9"/>
<proteinExistence type="predicted"/>
<accession>A0A6A6X9J9</accession>
<organism evidence="1 2">
    <name type="scientific">Melanomma pulvis-pyrius CBS 109.77</name>
    <dbReference type="NCBI Taxonomy" id="1314802"/>
    <lineage>
        <taxon>Eukaryota</taxon>
        <taxon>Fungi</taxon>
        <taxon>Dikarya</taxon>
        <taxon>Ascomycota</taxon>
        <taxon>Pezizomycotina</taxon>
        <taxon>Dothideomycetes</taxon>
        <taxon>Pleosporomycetidae</taxon>
        <taxon>Pleosporales</taxon>
        <taxon>Melanommataceae</taxon>
        <taxon>Melanomma</taxon>
    </lineage>
</organism>